<dbReference type="Proteomes" id="UP001218218">
    <property type="component" value="Unassembled WGS sequence"/>
</dbReference>
<keyword evidence="1" id="KW-0479">Metal-binding</keyword>
<evidence type="ECO:0000313" key="6">
    <source>
        <dbReference type="EMBL" id="KAJ7310793.1"/>
    </source>
</evidence>
<dbReference type="GO" id="GO:0008270">
    <property type="term" value="F:zinc ion binding"/>
    <property type="evidence" value="ECO:0007669"/>
    <property type="project" value="UniProtKB-KW"/>
</dbReference>
<accession>A0AAD6Z782</accession>
<dbReference type="EMBL" id="JARIHO010000077">
    <property type="protein sequence ID" value="KAJ7310793.1"/>
    <property type="molecule type" value="Genomic_DNA"/>
</dbReference>
<evidence type="ECO:0000259" key="5">
    <source>
        <dbReference type="Pfam" id="PF00628"/>
    </source>
</evidence>
<evidence type="ECO:0000256" key="4">
    <source>
        <dbReference type="SAM" id="MobiDB-lite"/>
    </source>
</evidence>
<feature type="domain" description="PHD-type" evidence="5">
    <location>
        <begin position="193"/>
        <end position="232"/>
    </location>
</feature>
<dbReference type="AlphaFoldDB" id="A0AAD6Z782"/>
<gene>
    <name evidence="6" type="ORF">DFH08DRAFT_822894</name>
</gene>
<evidence type="ECO:0000256" key="1">
    <source>
        <dbReference type="ARBA" id="ARBA00022723"/>
    </source>
</evidence>
<keyword evidence="3" id="KW-0862">Zinc</keyword>
<evidence type="ECO:0000256" key="3">
    <source>
        <dbReference type="ARBA" id="ARBA00022833"/>
    </source>
</evidence>
<feature type="region of interest" description="Disordered" evidence="4">
    <location>
        <begin position="81"/>
        <end position="167"/>
    </location>
</feature>
<reference evidence="6" key="1">
    <citation type="submission" date="2023-03" db="EMBL/GenBank/DDBJ databases">
        <title>Massive genome expansion in bonnet fungi (Mycena s.s.) driven by repeated elements and novel gene families across ecological guilds.</title>
        <authorList>
            <consortium name="Lawrence Berkeley National Laboratory"/>
            <person name="Harder C.B."/>
            <person name="Miyauchi S."/>
            <person name="Viragh M."/>
            <person name="Kuo A."/>
            <person name="Thoen E."/>
            <person name="Andreopoulos B."/>
            <person name="Lu D."/>
            <person name="Skrede I."/>
            <person name="Drula E."/>
            <person name="Henrissat B."/>
            <person name="Morin E."/>
            <person name="Kohler A."/>
            <person name="Barry K."/>
            <person name="LaButti K."/>
            <person name="Morin E."/>
            <person name="Salamov A."/>
            <person name="Lipzen A."/>
            <person name="Mereny Z."/>
            <person name="Hegedus B."/>
            <person name="Baldrian P."/>
            <person name="Stursova M."/>
            <person name="Weitz H."/>
            <person name="Taylor A."/>
            <person name="Grigoriev I.V."/>
            <person name="Nagy L.G."/>
            <person name="Martin F."/>
            <person name="Kauserud H."/>
        </authorList>
    </citation>
    <scope>NUCLEOTIDE SEQUENCE</scope>
    <source>
        <strain evidence="6">CBHHK002</strain>
    </source>
</reference>
<feature type="compositionally biased region" description="Basic and acidic residues" evidence="4">
    <location>
        <begin position="151"/>
        <end position="161"/>
    </location>
</feature>
<name>A0AAD6Z782_9AGAR</name>
<evidence type="ECO:0000256" key="2">
    <source>
        <dbReference type="ARBA" id="ARBA00022771"/>
    </source>
</evidence>
<feature type="compositionally biased region" description="Polar residues" evidence="4">
    <location>
        <begin position="112"/>
        <end position="135"/>
    </location>
</feature>
<protein>
    <recommendedName>
        <fullName evidence="5">PHD-type domain-containing protein</fullName>
    </recommendedName>
</protein>
<sequence>MVECGNFEPYAHEFQTETKSIYPGTLSLHSYRLNFVGERVAILALPLVWTEPDSAIGRITLDASHSDDKCWPLHTARRRLLGSSRAQKEQQQQRRNIGFGEGGELLNGTTTAHGSRNGLAQNALGNGHGSTSTVPQKRKHGMSAGVGGSKVRRDGDGGGTRERRRRKVMSLDMLMNFADRAGGGGWASDEIRCCRGSSVDDRFSVACDVCERWCHAACFAISKDSVPEEWKC</sequence>
<proteinExistence type="predicted"/>
<dbReference type="InterPro" id="IPR013083">
    <property type="entry name" value="Znf_RING/FYVE/PHD"/>
</dbReference>
<dbReference type="Gene3D" id="3.30.40.10">
    <property type="entry name" value="Zinc/RING finger domain, C3HC4 (zinc finger)"/>
    <property type="match status" value="1"/>
</dbReference>
<comment type="caution">
    <text evidence="6">The sequence shown here is derived from an EMBL/GenBank/DDBJ whole genome shotgun (WGS) entry which is preliminary data.</text>
</comment>
<dbReference type="InterPro" id="IPR019787">
    <property type="entry name" value="Znf_PHD-finger"/>
</dbReference>
<keyword evidence="2" id="KW-0863">Zinc-finger</keyword>
<dbReference type="SUPFAM" id="SSF57903">
    <property type="entry name" value="FYVE/PHD zinc finger"/>
    <property type="match status" value="1"/>
</dbReference>
<organism evidence="6 7">
    <name type="scientific">Mycena albidolilacea</name>
    <dbReference type="NCBI Taxonomy" id="1033008"/>
    <lineage>
        <taxon>Eukaryota</taxon>
        <taxon>Fungi</taxon>
        <taxon>Dikarya</taxon>
        <taxon>Basidiomycota</taxon>
        <taxon>Agaricomycotina</taxon>
        <taxon>Agaricomycetes</taxon>
        <taxon>Agaricomycetidae</taxon>
        <taxon>Agaricales</taxon>
        <taxon>Marasmiineae</taxon>
        <taxon>Mycenaceae</taxon>
        <taxon>Mycena</taxon>
    </lineage>
</organism>
<evidence type="ECO:0000313" key="7">
    <source>
        <dbReference type="Proteomes" id="UP001218218"/>
    </source>
</evidence>
<dbReference type="InterPro" id="IPR011011">
    <property type="entry name" value="Znf_FYVE_PHD"/>
</dbReference>
<keyword evidence="7" id="KW-1185">Reference proteome</keyword>
<dbReference type="Pfam" id="PF00628">
    <property type="entry name" value="PHD"/>
    <property type="match status" value="1"/>
</dbReference>